<comment type="caution">
    <text evidence="2">The sequence shown here is derived from an EMBL/GenBank/DDBJ whole genome shotgun (WGS) entry which is preliminary data.</text>
</comment>
<keyword evidence="1" id="KW-0812">Transmembrane</keyword>
<feature type="transmembrane region" description="Helical" evidence="1">
    <location>
        <begin position="36"/>
        <end position="59"/>
    </location>
</feature>
<name>A0AA87WBU2_9BRAD</name>
<protein>
    <submittedName>
        <fullName evidence="2">Uncharacterized protein</fullName>
    </submittedName>
</protein>
<dbReference type="EMBL" id="BMHC01000016">
    <property type="protein sequence ID" value="GGI30176.1"/>
    <property type="molecule type" value="Genomic_DNA"/>
</dbReference>
<keyword evidence="1" id="KW-1133">Transmembrane helix</keyword>
<organism evidence="2 3">
    <name type="scientific">Bradyrhizobium guangdongense</name>
    <dbReference type="NCBI Taxonomy" id="1325090"/>
    <lineage>
        <taxon>Bacteria</taxon>
        <taxon>Pseudomonadati</taxon>
        <taxon>Pseudomonadota</taxon>
        <taxon>Alphaproteobacteria</taxon>
        <taxon>Hyphomicrobiales</taxon>
        <taxon>Nitrobacteraceae</taxon>
        <taxon>Bradyrhizobium</taxon>
    </lineage>
</organism>
<accession>A0AA87WBU2</accession>
<gene>
    <name evidence="2" type="ORF">GCM10010987_58150</name>
</gene>
<proteinExistence type="predicted"/>
<reference evidence="2" key="2">
    <citation type="submission" date="2022-12" db="EMBL/GenBank/DDBJ databases">
        <authorList>
            <person name="Sun Q."/>
            <person name="Zhou Y."/>
        </authorList>
    </citation>
    <scope>NUCLEOTIDE SEQUENCE</scope>
    <source>
        <strain evidence="2">CGMCC 1.15034</strain>
    </source>
</reference>
<reference evidence="2" key="1">
    <citation type="journal article" date="2014" name="Int. J. Syst. Evol. Microbiol.">
        <title>Complete genome sequence of Corynebacterium casei LMG S-19264T (=DSM 44701T), isolated from a smear-ripened cheese.</title>
        <authorList>
            <consortium name="US DOE Joint Genome Institute (JGI-PGF)"/>
            <person name="Walter F."/>
            <person name="Albersmeier A."/>
            <person name="Kalinowski J."/>
            <person name="Ruckert C."/>
        </authorList>
    </citation>
    <scope>NUCLEOTIDE SEQUENCE</scope>
    <source>
        <strain evidence="2">CGMCC 1.15034</strain>
    </source>
</reference>
<evidence type="ECO:0000313" key="3">
    <source>
        <dbReference type="Proteomes" id="UP000625079"/>
    </source>
</evidence>
<keyword evidence="1" id="KW-0472">Membrane</keyword>
<feature type="transmembrane region" description="Helical" evidence="1">
    <location>
        <begin position="71"/>
        <end position="92"/>
    </location>
</feature>
<sequence>MRYQPRVLPSGAAGGDGLGKNKQDPKVLFIAFMRPAISIIIAAVEAVMVVMMMVVMVVIPPIPRHHDHRRVVIIAVAPIEAVMVMMMVVVVIELGELNILARLCRWRFIDGLQQGAGVRNRLQQVGI</sequence>
<dbReference type="AlphaFoldDB" id="A0AA87WBU2"/>
<evidence type="ECO:0000313" key="2">
    <source>
        <dbReference type="EMBL" id="GGI30176.1"/>
    </source>
</evidence>
<dbReference type="Proteomes" id="UP000625079">
    <property type="component" value="Unassembled WGS sequence"/>
</dbReference>
<evidence type="ECO:0000256" key="1">
    <source>
        <dbReference type="SAM" id="Phobius"/>
    </source>
</evidence>